<evidence type="ECO:0000256" key="1">
    <source>
        <dbReference type="ARBA" id="ARBA00023231"/>
    </source>
</evidence>
<keyword evidence="4" id="KW-1185">Reference proteome</keyword>
<dbReference type="PANTHER" id="PTHR42983">
    <property type="entry name" value="DINITROGENASE IRON-MOLYBDENUM COFACTOR PROTEIN-RELATED"/>
    <property type="match status" value="1"/>
</dbReference>
<dbReference type="EMBL" id="BJZO01000051">
    <property type="protein sequence ID" value="GEO81878.1"/>
    <property type="molecule type" value="Genomic_DNA"/>
</dbReference>
<sequence>MKLAITTMGTTLDDAVDPRFGRATGLLIVDTTTGAATPLAVPAAHAVQGAGLAAAEALVKAGAKALLTGAVGPKAARALEAAGIAVYQGLEGQSARAALERFNAGALTPENAPRAMGHAPGGAIGHAPGGAIAGHEG</sequence>
<organism evidence="3 4">
    <name type="scientific">Pararhodospirillum oryzae</name>
    <dbReference type="NCBI Taxonomy" id="478448"/>
    <lineage>
        <taxon>Bacteria</taxon>
        <taxon>Pseudomonadati</taxon>
        <taxon>Pseudomonadota</taxon>
        <taxon>Alphaproteobacteria</taxon>
        <taxon>Rhodospirillales</taxon>
        <taxon>Rhodospirillaceae</taxon>
        <taxon>Pararhodospirillum</taxon>
    </lineage>
</organism>
<dbReference type="SUPFAM" id="SSF53146">
    <property type="entry name" value="Nitrogenase accessory factor-like"/>
    <property type="match status" value="1"/>
</dbReference>
<name>A0A512H8Y3_9PROT</name>
<feature type="domain" description="Dinitrogenase iron-molybdenum cofactor biosynthesis" evidence="2">
    <location>
        <begin position="13"/>
        <end position="103"/>
    </location>
</feature>
<proteinExistence type="predicted"/>
<dbReference type="InterPro" id="IPR036105">
    <property type="entry name" value="DiNase_FeMo-co_biosyn_sf"/>
</dbReference>
<evidence type="ECO:0000313" key="3">
    <source>
        <dbReference type="EMBL" id="GEO81878.1"/>
    </source>
</evidence>
<dbReference type="Pfam" id="PF02579">
    <property type="entry name" value="Nitro_FeMo-Co"/>
    <property type="match status" value="1"/>
</dbReference>
<dbReference type="RefSeq" id="WP_147163897.1">
    <property type="nucleotide sequence ID" value="NZ_BJZO01000051.1"/>
</dbReference>
<evidence type="ECO:0000313" key="4">
    <source>
        <dbReference type="Proteomes" id="UP000321567"/>
    </source>
</evidence>
<dbReference type="InterPro" id="IPR003731">
    <property type="entry name" value="Di-Nase_FeMo-co_biosynth"/>
</dbReference>
<gene>
    <name evidence="3" type="ORF">ROR02_20090</name>
</gene>
<accession>A0A512H8Y3</accession>
<evidence type="ECO:0000259" key="2">
    <source>
        <dbReference type="Pfam" id="PF02579"/>
    </source>
</evidence>
<protein>
    <recommendedName>
        <fullName evidence="2">Dinitrogenase iron-molybdenum cofactor biosynthesis domain-containing protein</fullName>
    </recommendedName>
</protein>
<reference evidence="3 4" key="1">
    <citation type="submission" date="2019-07" db="EMBL/GenBank/DDBJ databases">
        <title>Whole genome shotgun sequence of Rhodospirillum oryzae NBRC 107573.</title>
        <authorList>
            <person name="Hosoyama A."/>
            <person name="Uohara A."/>
            <person name="Ohji S."/>
            <person name="Ichikawa N."/>
        </authorList>
    </citation>
    <scope>NUCLEOTIDE SEQUENCE [LARGE SCALE GENOMIC DNA]</scope>
    <source>
        <strain evidence="3 4">NBRC 107573</strain>
    </source>
</reference>
<dbReference type="Gene3D" id="3.30.420.130">
    <property type="entry name" value="Dinitrogenase iron-molybdenum cofactor biosynthesis domain"/>
    <property type="match status" value="1"/>
</dbReference>
<dbReference type="OrthoDB" id="280278at2"/>
<dbReference type="Proteomes" id="UP000321567">
    <property type="component" value="Unassembled WGS sequence"/>
</dbReference>
<keyword evidence="1" id="KW-0535">Nitrogen fixation</keyword>
<dbReference type="AlphaFoldDB" id="A0A512H8Y3"/>
<comment type="caution">
    <text evidence="3">The sequence shown here is derived from an EMBL/GenBank/DDBJ whole genome shotgun (WGS) entry which is preliminary data.</text>
</comment>
<dbReference type="PANTHER" id="PTHR42983:SF1">
    <property type="entry name" value="IRON-MOLYBDENUM PROTEIN"/>
    <property type="match status" value="1"/>
</dbReference>